<evidence type="ECO:0000313" key="2">
    <source>
        <dbReference type="EMBL" id="SLM91864.1"/>
    </source>
</evidence>
<feature type="transmembrane region" description="Helical" evidence="1">
    <location>
        <begin position="177"/>
        <end position="197"/>
    </location>
</feature>
<dbReference type="GO" id="GO:0016740">
    <property type="term" value="F:transferase activity"/>
    <property type="evidence" value="ECO:0007669"/>
    <property type="project" value="UniProtKB-KW"/>
</dbReference>
<feature type="transmembrane region" description="Helical" evidence="1">
    <location>
        <begin position="109"/>
        <end position="132"/>
    </location>
</feature>
<protein>
    <submittedName>
        <fullName evidence="2">4-hydroxybenzoate polyprenyltransferase and related prenyltransferases</fullName>
    </submittedName>
</protein>
<proteinExistence type="predicted"/>
<evidence type="ECO:0000256" key="1">
    <source>
        <dbReference type="SAM" id="Phobius"/>
    </source>
</evidence>
<dbReference type="Proteomes" id="UP000195981">
    <property type="component" value="Unassembled WGS sequence"/>
</dbReference>
<keyword evidence="3" id="KW-1185">Reference proteome</keyword>
<feature type="transmembrane region" description="Helical" evidence="1">
    <location>
        <begin position="70"/>
        <end position="89"/>
    </location>
</feature>
<gene>
    <name evidence="2" type="ORF">FM110_07130</name>
</gene>
<dbReference type="Pfam" id="PF04854">
    <property type="entry name" value="DUF624"/>
    <property type="match status" value="1"/>
</dbReference>
<feature type="transmembrane region" description="Helical" evidence="1">
    <location>
        <begin position="20"/>
        <end position="42"/>
    </location>
</feature>
<evidence type="ECO:0000313" key="3">
    <source>
        <dbReference type="Proteomes" id="UP000195981"/>
    </source>
</evidence>
<dbReference type="EMBL" id="FWFG01000064">
    <property type="protein sequence ID" value="SLM91864.1"/>
    <property type="molecule type" value="Genomic_DNA"/>
</dbReference>
<dbReference type="InterPro" id="IPR006938">
    <property type="entry name" value="DUF624"/>
</dbReference>
<feature type="transmembrane region" description="Helical" evidence="1">
    <location>
        <begin position="153"/>
        <end position="171"/>
    </location>
</feature>
<keyword evidence="1" id="KW-0472">Membrane</keyword>
<keyword evidence="1" id="KW-0812">Transmembrane</keyword>
<dbReference type="PROSITE" id="PS51257">
    <property type="entry name" value="PROKAR_LIPOPROTEIN"/>
    <property type="match status" value="1"/>
</dbReference>
<name>A0A1X6X0K9_9MICO</name>
<reference evidence="2 3" key="1">
    <citation type="submission" date="2017-02" db="EMBL/GenBank/DDBJ databases">
        <authorList>
            <person name="Peterson S.W."/>
        </authorList>
    </citation>
    <scope>NUCLEOTIDE SEQUENCE [LARGE SCALE GENOMIC DNA]</scope>
    <source>
        <strain evidence="2 3">CIP104813</strain>
    </source>
</reference>
<organism evidence="2 3">
    <name type="scientific">Brachybacterium nesterenkovii</name>
    <dbReference type="NCBI Taxonomy" id="47847"/>
    <lineage>
        <taxon>Bacteria</taxon>
        <taxon>Bacillati</taxon>
        <taxon>Actinomycetota</taxon>
        <taxon>Actinomycetes</taxon>
        <taxon>Micrococcales</taxon>
        <taxon>Dermabacteraceae</taxon>
        <taxon>Brachybacterium</taxon>
    </lineage>
</organism>
<accession>A0A1X6X0K9</accession>
<dbReference type="RefSeq" id="WP_200810190.1">
    <property type="nucleotide sequence ID" value="NZ_FWFG01000064.1"/>
</dbReference>
<keyword evidence="2" id="KW-0808">Transferase</keyword>
<sequence length="213" mass="22603">MRLNPDAPVYRAWAAAADLVLVNMLTLVACAPVVTAGASLVACTRSVMEMARDEGGSVARTWWRTFRSELKASLVWWPPFPALGALGVWERTVLSGSAASPTVGDALTALSAFGVLMLLAVLLWLLPLIALFDAPATQHLRNAARLALGRLGTTALCLVLVIAPVVLAALLPGAVGAVVWFLVILGIAFIAYLIALVQRRTIDELRRNARAAV</sequence>
<keyword evidence="1" id="KW-1133">Transmembrane helix</keyword>
<dbReference type="AlphaFoldDB" id="A0A1X6X0K9"/>